<protein>
    <recommendedName>
        <fullName evidence="1">Stress-response A/B barrel domain-containing protein</fullName>
    </recommendedName>
</protein>
<dbReference type="Proteomes" id="UP000027920">
    <property type="component" value="Unassembled WGS sequence"/>
</dbReference>
<accession>A0A072PBK7</accession>
<evidence type="ECO:0000313" key="3">
    <source>
        <dbReference type="Proteomes" id="UP000027920"/>
    </source>
</evidence>
<dbReference type="GeneID" id="25285764"/>
<evidence type="ECO:0000313" key="2">
    <source>
        <dbReference type="EMBL" id="KEF52955.1"/>
    </source>
</evidence>
<keyword evidence="3" id="KW-1185">Reference proteome</keyword>
<feature type="domain" description="Stress-response A/B barrel" evidence="1">
    <location>
        <begin position="5"/>
        <end position="102"/>
    </location>
</feature>
<dbReference type="AlphaFoldDB" id="A0A072PBK7"/>
<dbReference type="RefSeq" id="XP_013255545.1">
    <property type="nucleotide sequence ID" value="XM_013400091.1"/>
</dbReference>
<name>A0A072PBK7_9EURO</name>
<gene>
    <name evidence="2" type="ORF">A1O9_10861</name>
</gene>
<dbReference type="OrthoDB" id="42919at2759"/>
<dbReference type="Pfam" id="PF07876">
    <property type="entry name" value="Dabb"/>
    <property type="match status" value="1"/>
</dbReference>
<dbReference type="InterPro" id="IPR013097">
    <property type="entry name" value="Dabb"/>
</dbReference>
<organism evidence="2 3">
    <name type="scientific">Exophiala aquamarina CBS 119918</name>
    <dbReference type="NCBI Taxonomy" id="1182545"/>
    <lineage>
        <taxon>Eukaryota</taxon>
        <taxon>Fungi</taxon>
        <taxon>Dikarya</taxon>
        <taxon>Ascomycota</taxon>
        <taxon>Pezizomycotina</taxon>
        <taxon>Eurotiomycetes</taxon>
        <taxon>Chaetothyriomycetidae</taxon>
        <taxon>Chaetothyriales</taxon>
        <taxon>Herpotrichiellaceae</taxon>
        <taxon>Exophiala</taxon>
    </lineage>
</organism>
<dbReference type="VEuPathDB" id="FungiDB:A1O9_10861"/>
<sequence length="104" mass="11454">MLTGGTLVALFQTKEGATQAQVDVFMKTAKAMAGQIPGLLAVETGKAIDITKQFNQGYEWGLVLTFENVQVIGPYLDHPAHKPLYPLCEVAFDVQSMLLFDFEF</sequence>
<dbReference type="InterPro" id="IPR011008">
    <property type="entry name" value="Dimeric_a/b-barrel"/>
</dbReference>
<evidence type="ECO:0000259" key="1">
    <source>
        <dbReference type="PROSITE" id="PS51502"/>
    </source>
</evidence>
<comment type="caution">
    <text evidence="2">The sequence shown here is derived from an EMBL/GenBank/DDBJ whole genome shotgun (WGS) entry which is preliminary data.</text>
</comment>
<dbReference type="PROSITE" id="PS51502">
    <property type="entry name" value="S_R_A_B_BARREL"/>
    <property type="match status" value="1"/>
</dbReference>
<dbReference type="EMBL" id="AMGV01000015">
    <property type="protein sequence ID" value="KEF52955.1"/>
    <property type="molecule type" value="Genomic_DNA"/>
</dbReference>
<dbReference type="SUPFAM" id="SSF54909">
    <property type="entry name" value="Dimeric alpha+beta barrel"/>
    <property type="match status" value="1"/>
</dbReference>
<dbReference type="SMART" id="SM00886">
    <property type="entry name" value="Dabb"/>
    <property type="match status" value="1"/>
</dbReference>
<reference evidence="2 3" key="1">
    <citation type="submission" date="2013-03" db="EMBL/GenBank/DDBJ databases">
        <title>The Genome Sequence of Exophiala aquamarina CBS 119918.</title>
        <authorList>
            <consortium name="The Broad Institute Genomics Platform"/>
            <person name="Cuomo C."/>
            <person name="de Hoog S."/>
            <person name="Gorbushina A."/>
            <person name="Walker B."/>
            <person name="Young S.K."/>
            <person name="Zeng Q."/>
            <person name="Gargeya S."/>
            <person name="Fitzgerald M."/>
            <person name="Haas B."/>
            <person name="Abouelleil A."/>
            <person name="Allen A.W."/>
            <person name="Alvarado L."/>
            <person name="Arachchi H.M."/>
            <person name="Berlin A.M."/>
            <person name="Chapman S.B."/>
            <person name="Gainer-Dewar J."/>
            <person name="Goldberg J."/>
            <person name="Griggs A."/>
            <person name="Gujja S."/>
            <person name="Hansen M."/>
            <person name="Howarth C."/>
            <person name="Imamovic A."/>
            <person name="Ireland A."/>
            <person name="Larimer J."/>
            <person name="McCowan C."/>
            <person name="Murphy C."/>
            <person name="Pearson M."/>
            <person name="Poon T.W."/>
            <person name="Priest M."/>
            <person name="Roberts A."/>
            <person name="Saif S."/>
            <person name="Shea T."/>
            <person name="Sisk P."/>
            <person name="Sykes S."/>
            <person name="Wortman J."/>
            <person name="Nusbaum C."/>
            <person name="Birren B."/>
        </authorList>
    </citation>
    <scope>NUCLEOTIDE SEQUENCE [LARGE SCALE GENOMIC DNA]</scope>
    <source>
        <strain evidence="2 3">CBS 119918</strain>
    </source>
</reference>
<proteinExistence type="predicted"/>
<dbReference type="HOGENOM" id="CLU_080664_6_1_1"/>
<dbReference type="STRING" id="1182545.A0A072PBK7"/>
<dbReference type="Gene3D" id="3.30.70.100">
    <property type="match status" value="1"/>
</dbReference>